<dbReference type="Proteomes" id="UP000245768">
    <property type="component" value="Unassembled WGS sequence"/>
</dbReference>
<dbReference type="SUPFAM" id="SSF52777">
    <property type="entry name" value="CoA-dependent acyltransferases"/>
    <property type="match status" value="2"/>
</dbReference>
<dbReference type="InterPro" id="IPR023213">
    <property type="entry name" value="CAT-like_dom_sf"/>
</dbReference>
<evidence type="ECO:0000313" key="3">
    <source>
        <dbReference type="Proteomes" id="UP000245768"/>
    </source>
</evidence>
<organism evidence="2 3">
    <name type="scientific">Acaromyces ingoldii</name>
    <dbReference type="NCBI Taxonomy" id="215250"/>
    <lineage>
        <taxon>Eukaryota</taxon>
        <taxon>Fungi</taxon>
        <taxon>Dikarya</taxon>
        <taxon>Basidiomycota</taxon>
        <taxon>Ustilaginomycotina</taxon>
        <taxon>Exobasidiomycetes</taxon>
        <taxon>Exobasidiales</taxon>
        <taxon>Cryptobasidiaceae</taxon>
        <taxon>Acaromyces</taxon>
    </lineage>
</organism>
<dbReference type="OrthoDB" id="2548233at2759"/>
<dbReference type="Gene3D" id="3.30.559.30">
    <property type="entry name" value="Nonribosomal peptide synthetase, condensation domain"/>
    <property type="match status" value="1"/>
</dbReference>
<sequence length="486" mass="52882">MDSEMDASLTVSPPPNMTASPTWTKGSTGVWRRELFGVEHYLAGLSVLCDGQQDLEVCAAFTSSLAAAELEQRLPKAWEATLNRYPHFASRIVHEPTDDSPIHCVLECPVDNISERAQESAQVHRSSSDAKQAIKEMHKELTSRRTEGVEVHLVNASNGCALFLSAAHAYYDIFGGILVLNQLLKYLVDEQCQEQRLDNVAERLTPSVPDALPPPPVSLAEDVQKFIGEMLGPLPQQMPTTPMITPDFSDGKGNGSATFVCRTLDRETSSKLLGSLKANDVTITSTFDAALHLVIAQRAGRPEKGWKGVVCTNFPGVSSLRPFMKPEVKHDYAGLAVGALPAAMDLSGLDDKGAEDVLLAGAKQIKADYDRIMSNPCTAYGLGTLVTLMNIEKALPPPQPAYISILSSVGNLDEVLVGDVKGSAQQSIVVDDFSVSLRMHEYFGPAFHLWTFKGQIKLQFAHPRVYEYVAGDILDRTVQLVLSAFS</sequence>
<protein>
    <recommendedName>
        <fullName evidence="4">CoA-dependent acyltransferase</fullName>
    </recommendedName>
</protein>
<name>A0A316YHP3_9BASI</name>
<accession>A0A316YHP3</accession>
<evidence type="ECO:0008006" key="4">
    <source>
        <dbReference type="Google" id="ProtNLM"/>
    </source>
</evidence>
<reference evidence="2" key="1">
    <citation type="journal article" date="2018" name="Mol. Biol. Evol.">
        <title>Broad Genomic Sampling Reveals a Smut Pathogenic Ancestry of the Fungal Clade Ustilaginomycotina.</title>
        <authorList>
            <person name="Kijpornyongpan T."/>
            <person name="Mondo S.J."/>
            <person name="Barry K."/>
            <person name="Sandor L."/>
            <person name="Lee J."/>
            <person name="Lipzen A."/>
            <person name="Pangilinan J."/>
            <person name="LaButti K."/>
            <person name="Hainaut M."/>
            <person name="Henrissat B."/>
            <person name="Grigoriev I.V."/>
            <person name="Spatafora J.W."/>
            <person name="Aime M.C."/>
        </authorList>
    </citation>
    <scope>NUCLEOTIDE SEQUENCE [LARGE SCALE GENOMIC DNA]</scope>
    <source>
        <strain evidence="2">MCA 4198</strain>
    </source>
</reference>
<keyword evidence="3" id="KW-1185">Reference proteome</keyword>
<proteinExistence type="predicted"/>
<dbReference type="EMBL" id="KZ819639">
    <property type="protein sequence ID" value="PWN87623.1"/>
    <property type="molecule type" value="Genomic_DNA"/>
</dbReference>
<dbReference type="RefSeq" id="XP_025374821.1">
    <property type="nucleotide sequence ID" value="XM_025522550.1"/>
</dbReference>
<evidence type="ECO:0000256" key="1">
    <source>
        <dbReference type="SAM" id="MobiDB-lite"/>
    </source>
</evidence>
<feature type="region of interest" description="Disordered" evidence="1">
    <location>
        <begin position="1"/>
        <end position="25"/>
    </location>
</feature>
<dbReference type="GeneID" id="37044466"/>
<dbReference type="AlphaFoldDB" id="A0A316YHP3"/>
<dbReference type="InParanoid" id="A0A316YHP3"/>
<gene>
    <name evidence="2" type="ORF">FA10DRAFT_268961</name>
</gene>
<dbReference type="PANTHER" id="PTHR42034:SF1">
    <property type="entry name" value="CONDENSATION DOMAIN-CONTAINING PROTEIN"/>
    <property type="match status" value="1"/>
</dbReference>
<evidence type="ECO:0000313" key="2">
    <source>
        <dbReference type="EMBL" id="PWN87623.1"/>
    </source>
</evidence>
<dbReference type="PANTHER" id="PTHR42034">
    <property type="entry name" value="CHROMOSOME 7, WHOLE GENOME SHOTGUN SEQUENCE-RELATED"/>
    <property type="match status" value="1"/>
</dbReference>
<dbReference type="Gene3D" id="3.30.559.10">
    <property type="entry name" value="Chloramphenicol acetyltransferase-like domain"/>
    <property type="match status" value="1"/>
</dbReference>